<organism evidence="2 3">
    <name type="scientific">Glomus cerebriforme</name>
    <dbReference type="NCBI Taxonomy" id="658196"/>
    <lineage>
        <taxon>Eukaryota</taxon>
        <taxon>Fungi</taxon>
        <taxon>Fungi incertae sedis</taxon>
        <taxon>Mucoromycota</taxon>
        <taxon>Glomeromycotina</taxon>
        <taxon>Glomeromycetes</taxon>
        <taxon>Glomerales</taxon>
        <taxon>Glomeraceae</taxon>
        <taxon>Glomus</taxon>
    </lineage>
</organism>
<evidence type="ECO:0000313" key="2">
    <source>
        <dbReference type="EMBL" id="RIA83153.1"/>
    </source>
</evidence>
<name>A0A397S9Y3_9GLOM</name>
<keyword evidence="1" id="KW-0175">Coiled coil</keyword>
<keyword evidence="3" id="KW-1185">Reference proteome</keyword>
<evidence type="ECO:0000256" key="1">
    <source>
        <dbReference type="SAM" id="Coils"/>
    </source>
</evidence>
<protein>
    <submittedName>
        <fullName evidence="2">Uncharacterized protein</fullName>
    </submittedName>
</protein>
<sequence length="220" mass="25514">MPYELIYGDKPHSGCSLINELFTRSIYNEEDIPKTIQIADFENSAEDLDNNIEEVTVINHTILREAAQRDLEHYTEKMVNQMNKGKKRLNYYEIGDLVRISVPKINYFGIDRPTLPCKVLEKINDQYRLGFQFGIINVFYSHGEINTFGIKHFPELETISTNIITVKEATRLQNVGLTTRTICNCKGNCNSKKCNYRKMGNNCRSRYHGGRHCQNKHEDN</sequence>
<gene>
    <name evidence="2" type="ORF">C1645_834219</name>
</gene>
<dbReference type="OrthoDB" id="2318150at2759"/>
<accession>A0A397S9Y3</accession>
<proteinExistence type="predicted"/>
<dbReference type="STRING" id="658196.A0A397S9Y3"/>
<evidence type="ECO:0000313" key="3">
    <source>
        <dbReference type="Proteomes" id="UP000265703"/>
    </source>
</evidence>
<comment type="caution">
    <text evidence="2">The sequence shown here is derived from an EMBL/GenBank/DDBJ whole genome shotgun (WGS) entry which is preliminary data.</text>
</comment>
<reference evidence="2 3" key="1">
    <citation type="submission" date="2018-06" db="EMBL/GenBank/DDBJ databases">
        <title>Comparative genomics reveals the genomic features of Rhizophagus irregularis, R. cerebriforme, R. diaphanum and Gigaspora rosea, and their symbiotic lifestyle signature.</title>
        <authorList>
            <person name="Morin E."/>
            <person name="San Clemente H."/>
            <person name="Chen E.C.H."/>
            <person name="De La Providencia I."/>
            <person name="Hainaut M."/>
            <person name="Kuo A."/>
            <person name="Kohler A."/>
            <person name="Murat C."/>
            <person name="Tang N."/>
            <person name="Roy S."/>
            <person name="Loubradou J."/>
            <person name="Henrissat B."/>
            <person name="Grigoriev I.V."/>
            <person name="Corradi N."/>
            <person name="Roux C."/>
            <person name="Martin F.M."/>
        </authorList>
    </citation>
    <scope>NUCLEOTIDE SEQUENCE [LARGE SCALE GENOMIC DNA]</scope>
    <source>
        <strain evidence="2 3">DAOM 227022</strain>
    </source>
</reference>
<dbReference type="EMBL" id="QKYT01000594">
    <property type="protein sequence ID" value="RIA83153.1"/>
    <property type="molecule type" value="Genomic_DNA"/>
</dbReference>
<dbReference type="AlphaFoldDB" id="A0A397S9Y3"/>
<feature type="coiled-coil region" evidence="1">
    <location>
        <begin position="38"/>
        <end position="84"/>
    </location>
</feature>
<dbReference type="Proteomes" id="UP000265703">
    <property type="component" value="Unassembled WGS sequence"/>
</dbReference>